<dbReference type="RefSeq" id="WP_066734091.1">
    <property type="nucleotide sequence ID" value="NZ_JBHSLU010000051.1"/>
</dbReference>
<gene>
    <name evidence="3" type="ORF">ACFPN9_16700</name>
</gene>
<dbReference type="Proteomes" id="UP001596060">
    <property type="component" value="Unassembled WGS sequence"/>
</dbReference>
<keyword evidence="1" id="KW-0472">Membrane</keyword>
<evidence type="ECO:0000259" key="2">
    <source>
        <dbReference type="Pfam" id="PF07811"/>
    </source>
</evidence>
<dbReference type="EMBL" id="JBHSLU010000051">
    <property type="protein sequence ID" value="MFC5506891.1"/>
    <property type="molecule type" value="Genomic_DNA"/>
</dbReference>
<keyword evidence="1" id="KW-0812">Transmembrane</keyword>
<feature type="transmembrane region" description="Helical" evidence="1">
    <location>
        <begin position="27"/>
        <end position="47"/>
    </location>
</feature>
<name>A0ABW0P3L6_9HYPH</name>
<proteinExistence type="predicted"/>
<evidence type="ECO:0000313" key="4">
    <source>
        <dbReference type="Proteomes" id="UP001596060"/>
    </source>
</evidence>
<sequence length="207" mass="22375">MTRACDNISNRKAVRHLAQRFRRDARGVAAVEFAMILPAMLAIYFGIVETGQGVMIDRKVTQLTRSLADLTAQSTTISDTEMSNIFDAAQTVMMPYTSANPKMSVHHIVIDSAGVAKVCWSEQRNSTKYARGTTVAIPADLRLPNTSIVMAQASYDFTPVVGWIIKGGAITIGGDPIYMRPRLGKAGGTASIEQIERSGVSMCPGFS</sequence>
<evidence type="ECO:0000256" key="1">
    <source>
        <dbReference type="SAM" id="Phobius"/>
    </source>
</evidence>
<organism evidence="3 4">
    <name type="scientific">Bosea massiliensis</name>
    <dbReference type="NCBI Taxonomy" id="151419"/>
    <lineage>
        <taxon>Bacteria</taxon>
        <taxon>Pseudomonadati</taxon>
        <taxon>Pseudomonadota</taxon>
        <taxon>Alphaproteobacteria</taxon>
        <taxon>Hyphomicrobiales</taxon>
        <taxon>Boseaceae</taxon>
        <taxon>Bosea</taxon>
    </lineage>
</organism>
<protein>
    <submittedName>
        <fullName evidence="3">TadE/TadG family type IV pilus assembly protein</fullName>
    </submittedName>
</protein>
<feature type="domain" description="TadE-like" evidence="2">
    <location>
        <begin position="27"/>
        <end position="66"/>
    </location>
</feature>
<comment type="caution">
    <text evidence="3">The sequence shown here is derived from an EMBL/GenBank/DDBJ whole genome shotgun (WGS) entry which is preliminary data.</text>
</comment>
<reference evidence="4" key="1">
    <citation type="journal article" date="2019" name="Int. J. Syst. Evol. Microbiol.">
        <title>The Global Catalogue of Microorganisms (GCM) 10K type strain sequencing project: providing services to taxonomists for standard genome sequencing and annotation.</title>
        <authorList>
            <consortium name="The Broad Institute Genomics Platform"/>
            <consortium name="The Broad Institute Genome Sequencing Center for Infectious Disease"/>
            <person name="Wu L."/>
            <person name="Ma J."/>
        </authorList>
    </citation>
    <scope>NUCLEOTIDE SEQUENCE [LARGE SCALE GENOMIC DNA]</scope>
    <source>
        <strain evidence="4">CCUG 43117</strain>
    </source>
</reference>
<dbReference type="Pfam" id="PF07811">
    <property type="entry name" value="TadE"/>
    <property type="match status" value="1"/>
</dbReference>
<keyword evidence="4" id="KW-1185">Reference proteome</keyword>
<dbReference type="InterPro" id="IPR012495">
    <property type="entry name" value="TadE-like_dom"/>
</dbReference>
<keyword evidence="1" id="KW-1133">Transmembrane helix</keyword>
<evidence type="ECO:0000313" key="3">
    <source>
        <dbReference type="EMBL" id="MFC5506891.1"/>
    </source>
</evidence>
<accession>A0ABW0P3L6</accession>